<sequence>MARVLNYAKTKGVHSNAVYIGRSMRGIEGNAKFHNPYKMFKEEQRDYVCEQYRRHLWNQIKTGEVTIQDLLELDGKDLVCWCAPARCHGDTIMQAIEWAKKQS</sequence>
<name>A0A1J0MF04_9CAUD</name>
<keyword evidence="3" id="KW-1185">Reference proteome</keyword>
<reference evidence="3" key="1">
    <citation type="submission" date="2016-11" db="EMBL/GenBank/DDBJ databases">
        <authorList>
            <person name="Shneider M.M."/>
            <person name="Kabanova A.P."/>
            <person name="Vo T.N.H."/>
            <person name="Korzhenkov A."/>
            <person name="Samarov N.I."/>
            <person name="Toshchakov S.V."/>
            <person name="Miroshnikov K.K."/>
            <person name="Ignatov A.N."/>
            <person name="Kulikov E.E."/>
            <person name="Miroshnikov K.A."/>
        </authorList>
    </citation>
    <scope>NUCLEOTIDE SEQUENCE [LARGE SCALE GENOMIC DNA]</scope>
</reference>
<reference evidence="2 3" key="2">
    <citation type="submission" date="2018-04" db="EMBL/GenBank/DDBJ databases">
        <authorList>
            <person name="Shneider M.M."/>
            <person name="Kabanova A.P."/>
            <person name="Vo T.N.H."/>
            <person name="Korzhenkov A."/>
            <person name="Samarov N.I."/>
            <person name="Toshchakov S.V."/>
            <person name="Miroshnikov K.K."/>
            <person name="Ignatov A.N."/>
            <person name="Kulikov E.E."/>
            <person name="Miroshnikov K.A."/>
        </authorList>
    </citation>
    <scope>NUCLEOTIDE SEQUENCE [LARGE SCALE GENOMIC DNA]</scope>
</reference>
<evidence type="ECO:0000313" key="2">
    <source>
        <dbReference type="EMBL" id="APD19678.1"/>
    </source>
</evidence>
<dbReference type="InterPro" id="IPR025475">
    <property type="entry name" value="DUF4326"/>
</dbReference>
<accession>A0A1J0MF04</accession>
<dbReference type="Pfam" id="PF14216">
    <property type="entry name" value="DUF4326"/>
    <property type="match status" value="1"/>
</dbReference>
<dbReference type="Proteomes" id="UP000224355">
    <property type="component" value="Segment"/>
</dbReference>
<organism evidence="2 3">
    <name type="scientific">Pectobacterium phage PP101</name>
    <dbReference type="NCBI Taxonomy" id="1916414"/>
    <lineage>
        <taxon>Viruses</taxon>
        <taxon>Duplodnaviria</taxon>
        <taxon>Heunggongvirae</taxon>
        <taxon>Uroviricota</taxon>
        <taxon>Caudoviricetes</taxon>
        <taxon>Chaseviridae</taxon>
        <taxon>Cleopatravirinae</taxon>
        <taxon>Suwonvirus</taxon>
        <taxon>Suwonvirus PP101</taxon>
    </lineage>
</organism>
<proteinExistence type="predicted"/>
<evidence type="ECO:0000259" key="1">
    <source>
        <dbReference type="Pfam" id="PF14216"/>
    </source>
</evidence>
<dbReference type="EMBL" id="KY087898">
    <property type="protein sequence ID" value="APD19678.1"/>
    <property type="molecule type" value="Genomic_DNA"/>
</dbReference>
<protein>
    <recommendedName>
        <fullName evidence="1">DUF4326 domain-containing protein</fullName>
    </recommendedName>
</protein>
<gene>
    <name evidence="2" type="ORF">PP101_13</name>
</gene>
<evidence type="ECO:0000313" key="3">
    <source>
        <dbReference type="Proteomes" id="UP000224355"/>
    </source>
</evidence>
<feature type="domain" description="DUF4326" evidence="1">
    <location>
        <begin position="12"/>
        <end position="94"/>
    </location>
</feature>